<dbReference type="InterPro" id="IPR013210">
    <property type="entry name" value="LRR_N_plant-typ"/>
</dbReference>
<dbReference type="InterPro" id="IPR055414">
    <property type="entry name" value="LRR_R13L4/SHOC2-like"/>
</dbReference>
<dbReference type="SUPFAM" id="SSF52058">
    <property type="entry name" value="L domain-like"/>
    <property type="match status" value="2"/>
</dbReference>
<dbReference type="GO" id="GO:0016020">
    <property type="term" value="C:membrane"/>
    <property type="evidence" value="ECO:0007669"/>
    <property type="project" value="UniProtKB-SubCell"/>
</dbReference>
<evidence type="ECO:0000313" key="10">
    <source>
        <dbReference type="Proteomes" id="UP000077202"/>
    </source>
</evidence>
<reference evidence="9" key="1">
    <citation type="submission" date="2016-03" db="EMBL/GenBank/DDBJ databases">
        <title>Mechanisms controlling the formation of the plant cell surface in tip-growing cells are functionally conserved among land plants.</title>
        <authorList>
            <person name="Honkanen S."/>
            <person name="Jones V.A."/>
            <person name="Morieri G."/>
            <person name="Champion C."/>
            <person name="Hetherington A.J."/>
            <person name="Kelly S."/>
            <person name="Saint-Marcoux D."/>
            <person name="Proust H."/>
            <person name="Prescott H."/>
            <person name="Dolan L."/>
        </authorList>
    </citation>
    <scope>NUCLEOTIDE SEQUENCE [LARGE SCALE GENOMIC DNA]</scope>
    <source>
        <tissue evidence="9">Whole gametophyte</tissue>
    </source>
</reference>
<keyword evidence="5" id="KW-0472">Membrane</keyword>
<accession>A0A176WDX8</accession>
<evidence type="ECO:0000256" key="4">
    <source>
        <dbReference type="ARBA" id="ARBA00022737"/>
    </source>
</evidence>
<dbReference type="Proteomes" id="UP000077202">
    <property type="component" value="Unassembled WGS sequence"/>
</dbReference>
<dbReference type="Gene3D" id="3.80.10.10">
    <property type="entry name" value="Ribonuclease Inhibitor"/>
    <property type="match status" value="3"/>
</dbReference>
<comment type="subcellular location">
    <subcellularLocation>
        <location evidence="1">Membrane</location>
        <topology evidence="1">Single-pass membrane protein</topology>
    </subcellularLocation>
</comment>
<dbReference type="FunFam" id="3.80.10.10:FF:000095">
    <property type="entry name" value="LRR receptor-like serine/threonine-protein kinase GSO1"/>
    <property type="match status" value="1"/>
</dbReference>
<evidence type="ECO:0000256" key="6">
    <source>
        <dbReference type="SAM" id="SignalP"/>
    </source>
</evidence>
<dbReference type="InterPro" id="IPR032675">
    <property type="entry name" value="LRR_dom_sf"/>
</dbReference>
<feature type="signal peptide" evidence="6">
    <location>
        <begin position="1"/>
        <end position="31"/>
    </location>
</feature>
<dbReference type="PANTHER" id="PTHR48060">
    <property type="entry name" value="DNA DAMAGE-REPAIR/TOLERATION PROTEIN DRT100"/>
    <property type="match status" value="1"/>
</dbReference>
<dbReference type="PROSITE" id="PS51257">
    <property type="entry name" value="PROKAR_LIPOPROTEIN"/>
    <property type="match status" value="1"/>
</dbReference>
<evidence type="ECO:0000256" key="3">
    <source>
        <dbReference type="ARBA" id="ARBA00022729"/>
    </source>
</evidence>
<dbReference type="AlphaFoldDB" id="A0A176WDX8"/>
<protein>
    <submittedName>
        <fullName evidence="9">Uncharacterized protein</fullName>
    </submittedName>
</protein>
<dbReference type="Pfam" id="PF00560">
    <property type="entry name" value="LRR_1"/>
    <property type="match status" value="3"/>
</dbReference>
<evidence type="ECO:0000259" key="8">
    <source>
        <dbReference type="Pfam" id="PF23598"/>
    </source>
</evidence>
<evidence type="ECO:0000313" key="9">
    <source>
        <dbReference type="EMBL" id="OAE31448.1"/>
    </source>
</evidence>
<feature type="domain" description="Leucine-rich repeat-containing N-terminal plant-type" evidence="7">
    <location>
        <begin position="36"/>
        <end position="73"/>
    </location>
</feature>
<dbReference type="EMBL" id="LVLJ01001095">
    <property type="protein sequence ID" value="OAE31448.1"/>
    <property type="molecule type" value="Genomic_DNA"/>
</dbReference>
<dbReference type="PANTHER" id="PTHR48060:SF21">
    <property type="entry name" value="L DOMAIN-LIKE PROTEIN"/>
    <property type="match status" value="1"/>
</dbReference>
<keyword evidence="2" id="KW-0433">Leucine-rich repeat</keyword>
<dbReference type="InterPro" id="IPR053211">
    <property type="entry name" value="DNA_repair-toleration"/>
</dbReference>
<evidence type="ECO:0000256" key="1">
    <source>
        <dbReference type="ARBA" id="ARBA00004167"/>
    </source>
</evidence>
<keyword evidence="4" id="KW-0677">Repeat</keyword>
<keyword evidence="3 6" id="KW-0732">Signal</keyword>
<dbReference type="InterPro" id="IPR001611">
    <property type="entry name" value="Leu-rich_rpt"/>
</dbReference>
<evidence type="ECO:0000259" key="7">
    <source>
        <dbReference type="Pfam" id="PF08263"/>
    </source>
</evidence>
<comment type="caution">
    <text evidence="9">The sequence shown here is derived from an EMBL/GenBank/DDBJ whole genome shotgun (WGS) entry which is preliminary data.</text>
</comment>
<name>A0A176WDX8_MARPO</name>
<dbReference type="InterPro" id="IPR003591">
    <property type="entry name" value="Leu-rich_rpt_typical-subtyp"/>
</dbReference>
<feature type="domain" description="Disease resistance R13L4/SHOC-2-like LRR" evidence="8">
    <location>
        <begin position="107"/>
        <end position="287"/>
    </location>
</feature>
<proteinExistence type="predicted"/>
<dbReference type="SMART" id="SM00369">
    <property type="entry name" value="LRR_TYP"/>
    <property type="match status" value="6"/>
</dbReference>
<dbReference type="Pfam" id="PF08263">
    <property type="entry name" value="LRRNT_2"/>
    <property type="match status" value="1"/>
</dbReference>
<evidence type="ECO:0000256" key="5">
    <source>
        <dbReference type="ARBA" id="ARBA00023136"/>
    </source>
</evidence>
<gene>
    <name evidence="9" type="ORF">AXG93_725s1380</name>
</gene>
<sequence length="600" mass="63957">MADYSVRGARWWVVALPTALACIMSANFSSAQTCDSQDSAALLEFKAGFVDRDGVFAGWNGTADCCSWQGVTCELGRVVELKVMAFFSSGSPVRDTAYAGGQVGASLGALTALTQLDIENVRFNGPIPDSLGDLGNLERLKLRQAGLQGLIPESLCNLSKLQVLDLTDNAITGNVPACVTEWTQIAAIRLAANELSGAISENISQLITLVELDLAENGFEGYIPRSLQKLQKLEILSLSANSLNGSIPSALTGLKSLQVVALDHNQLTGGVSSWWYRLENLTQIELNDNQLGGNIYLPGSTEALAPLQKLSLQNNKFGGTIPPELGNFVGAVAIDLSNNQLTGPIPDSLGNNTFGTLLLSNNRLTGGFPLSLARLQTVRLDGNQLDDLTAIGSVPTDGFNVISELGLGENRLAGPWPTWISELVNLSTLDVSSNNISGPIPVALLSSQNLQYSLNASHNPLNIPLPGGVGFVSQLGILDLTATGLTGSLGASFFKSFPLVSSLYLGENALVGDLPFDLPAMLNPSTNILDLSNNFFTGKVPRFFNLEFLMYLDLVGNSFAFGPLLDGSEDEDNEEDDHKVLSRVFLCSMKESGLRVLSWL</sequence>
<dbReference type="Pfam" id="PF23598">
    <property type="entry name" value="LRR_14"/>
    <property type="match status" value="1"/>
</dbReference>
<evidence type="ECO:0000256" key="2">
    <source>
        <dbReference type="ARBA" id="ARBA00022614"/>
    </source>
</evidence>
<organism evidence="9 10">
    <name type="scientific">Marchantia polymorpha subsp. ruderalis</name>
    <dbReference type="NCBI Taxonomy" id="1480154"/>
    <lineage>
        <taxon>Eukaryota</taxon>
        <taxon>Viridiplantae</taxon>
        <taxon>Streptophyta</taxon>
        <taxon>Embryophyta</taxon>
        <taxon>Marchantiophyta</taxon>
        <taxon>Marchantiopsida</taxon>
        <taxon>Marchantiidae</taxon>
        <taxon>Marchantiales</taxon>
        <taxon>Marchantiaceae</taxon>
        <taxon>Marchantia</taxon>
    </lineage>
</organism>
<feature type="chain" id="PRO_5008052428" evidence="6">
    <location>
        <begin position="32"/>
        <end position="600"/>
    </location>
</feature>
<keyword evidence="10" id="KW-1185">Reference proteome</keyword>